<accession>A0A0H5DTZ3</accession>
<name>A0A0H5DTZ3_9BACT</name>
<proteinExistence type="predicted"/>
<evidence type="ECO:0000256" key="1">
    <source>
        <dbReference type="SAM" id="Phobius"/>
    </source>
</evidence>
<gene>
    <name evidence="2" type="ORF">ELAC_2043</name>
</gene>
<dbReference type="AlphaFoldDB" id="A0A0H5DTZ3"/>
<evidence type="ECO:0000313" key="2">
    <source>
        <dbReference type="EMBL" id="CRX39364.1"/>
    </source>
</evidence>
<keyword evidence="1" id="KW-0812">Transmembrane</keyword>
<dbReference type="Proteomes" id="UP000220251">
    <property type="component" value="Unassembled WGS sequence"/>
</dbReference>
<keyword evidence="3" id="KW-1185">Reference proteome</keyword>
<dbReference type="RefSeq" id="WP_098039234.1">
    <property type="nucleotide sequence ID" value="NZ_CWGJ01000028.1"/>
</dbReference>
<dbReference type="EMBL" id="CWGJ01000028">
    <property type="protein sequence ID" value="CRX39364.1"/>
    <property type="molecule type" value="Genomic_DNA"/>
</dbReference>
<evidence type="ECO:0000313" key="3">
    <source>
        <dbReference type="Proteomes" id="UP000220251"/>
    </source>
</evidence>
<sequence length="138" mass="14709">MFDTICKTISESFYRGQVSEADKNYVAKIANYGKIAAVAVAIVAVALAIFGIIAGGTTGFLSALFMGTLAVVAKDAWTTFGTIQFVVDGGNVAELAIDHFEGRSNYDLTKSLTQGTWLIQPLALLFASKTPLPRHMEG</sequence>
<protein>
    <submittedName>
        <fullName evidence="2">Putative membrane protein</fullName>
    </submittedName>
</protein>
<reference evidence="3" key="1">
    <citation type="submission" date="2015-06" db="EMBL/GenBank/DDBJ databases">
        <authorList>
            <person name="Bertelli C."/>
        </authorList>
    </citation>
    <scope>NUCLEOTIDE SEQUENCE [LARGE SCALE GENOMIC DNA]</scope>
    <source>
        <strain evidence="3">CRIB-30</strain>
    </source>
</reference>
<feature type="transmembrane region" description="Helical" evidence="1">
    <location>
        <begin position="35"/>
        <end position="65"/>
    </location>
</feature>
<keyword evidence="1" id="KW-1133">Transmembrane helix</keyword>
<organism evidence="2 3">
    <name type="scientific">Estrella lausannensis</name>
    <dbReference type="NCBI Taxonomy" id="483423"/>
    <lineage>
        <taxon>Bacteria</taxon>
        <taxon>Pseudomonadati</taxon>
        <taxon>Chlamydiota</taxon>
        <taxon>Chlamydiia</taxon>
        <taxon>Parachlamydiales</taxon>
        <taxon>Candidatus Criblamydiaceae</taxon>
        <taxon>Estrella</taxon>
    </lineage>
</organism>
<keyword evidence="1" id="KW-0472">Membrane</keyword>